<protein>
    <submittedName>
        <fullName evidence="2">GD22590</fullName>
    </submittedName>
</protein>
<evidence type="ECO:0000313" key="3">
    <source>
        <dbReference type="Proteomes" id="UP000000304"/>
    </source>
</evidence>
<name>B4Q4K6_DROSI</name>
<evidence type="ECO:0000256" key="1">
    <source>
        <dbReference type="SAM" id="MobiDB-lite"/>
    </source>
</evidence>
<evidence type="ECO:0000313" key="2">
    <source>
        <dbReference type="EMBL" id="EDX03933.1"/>
    </source>
</evidence>
<reference evidence="2 3" key="1">
    <citation type="journal article" date="2007" name="Nature">
        <title>Evolution of genes and genomes on the Drosophila phylogeny.</title>
        <authorList>
            <consortium name="Drosophila 12 Genomes Consortium"/>
            <person name="Clark A.G."/>
            <person name="Eisen M.B."/>
            <person name="Smith D.R."/>
            <person name="Bergman C.M."/>
            <person name="Oliver B."/>
            <person name="Markow T.A."/>
            <person name="Kaufman T.C."/>
            <person name="Kellis M."/>
            <person name="Gelbart W."/>
            <person name="Iyer V.N."/>
            <person name="Pollard D.A."/>
            <person name="Sackton T.B."/>
            <person name="Larracuente A.M."/>
            <person name="Singh N.D."/>
            <person name="Abad J.P."/>
            <person name="Abt D.N."/>
            <person name="Adryan B."/>
            <person name="Aguade M."/>
            <person name="Akashi H."/>
            <person name="Anderson W.W."/>
            <person name="Aquadro C.F."/>
            <person name="Ardell D.H."/>
            <person name="Arguello R."/>
            <person name="Artieri C.G."/>
            <person name="Barbash D.A."/>
            <person name="Barker D."/>
            <person name="Barsanti P."/>
            <person name="Batterham P."/>
            <person name="Batzoglou S."/>
            <person name="Begun D."/>
            <person name="Bhutkar A."/>
            <person name="Blanco E."/>
            <person name="Bosak S.A."/>
            <person name="Bradley R.K."/>
            <person name="Brand A.D."/>
            <person name="Brent M.R."/>
            <person name="Brooks A.N."/>
            <person name="Brown R.H."/>
            <person name="Butlin R.K."/>
            <person name="Caggese C."/>
            <person name="Calvi B.R."/>
            <person name="Bernardo de Carvalho A."/>
            <person name="Caspi A."/>
            <person name="Castrezana S."/>
            <person name="Celniker S.E."/>
            <person name="Chang J.L."/>
            <person name="Chapple C."/>
            <person name="Chatterji S."/>
            <person name="Chinwalla A."/>
            <person name="Civetta A."/>
            <person name="Clifton S.W."/>
            <person name="Comeron J.M."/>
            <person name="Costello J.C."/>
            <person name="Coyne J.A."/>
            <person name="Daub J."/>
            <person name="David R.G."/>
            <person name="Delcher A.L."/>
            <person name="Delehaunty K."/>
            <person name="Do C.B."/>
            <person name="Ebling H."/>
            <person name="Edwards K."/>
            <person name="Eickbush T."/>
            <person name="Evans J.D."/>
            <person name="Filipski A."/>
            <person name="Findeiss S."/>
            <person name="Freyhult E."/>
            <person name="Fulton L."/>
            <person name="Fulton R."/>
            <person name="Garcia A.C."/>
            <person name="Gardiner A."/>
            <person name="Garfield D.A."/>
            <person name="Garvin B.E."/>
            <person name="Gibson G."/>
            <person name="Gilbert D."/>
            <person name="Gnerre S."/>
            <person name="Godfrey J."/>
            <person name="Good R."/>
            <person name="Gotea V."/>
            <person name="Gravely B."/>
            <person name="Greenberg A.J."/>
            <person name="Griffiths-Jones S."/>
            <person name="Gross S."/>
            <person name="Guigo R."/>
            <person name="Gustafson E.A."/>
            <person name="Haerty W."/>
            <person name="Hahn M.W."/>
            <person name="Halligan D.L."/>
            <person name="Halpern A.L."/>
            <person name="Halter G.M."/>
            <person name="Han M.V."/>
            <person name="Heger A."/>
            <person name="Hillier L."/>
            <person name="Hinrichs A.S."/>
            <person name="Holmes I."/>
            <person name="Hoskins R.A."/>
            <person name="Hubisz M.J."/>
            <person name="Hultmark D."/>
            <person name="Huntley M.A."/>
            <person name="Jaffe D.B."/>
            <person name="Jagadeeshan S."/>
            <person name="Jeck W.R."/>
            <person name="Johnson J."/>
            <person name="Jones C.D."/>
            <person name="Jordan W.C."/>
            <person name="Karpen G.H."/>
            <person name="Kataoka E."/>
            <person name="Keightley P.D."/>
            <person name="Kheradpour P."/>
            <person name="Kirkness E.F."/>
            <person name="Koerich L.B."/>
            <person name="Kristiansen K."/>
            <person name="Kudrna D."/>
            <person name="Kulathinal R.J."/>
            <person name="Kumar S."/>
            <person name="Kwok R."/>
            <person name="Lander E."/>
            <person name="Langley C.H."/>
            <person name="Lapoint R."/>
            <person name="Lazzaro B.P."/>
            <person name="Lee S.J."/>
            <person name="Levesque L."/>
            <person name="Li R."/>
            <person name="Lin C.F."/>
            <person name="Lin M.F."/>
            <person name="Lindblad-Toh K."/>
            <person name="Llopart A."/>
            <person name="Long M."/>
            <person name="Low L."/>
            <person name="Lozovsky E."/>
            <person name="Lu J."/>
            <person name="Luo M."/>
            <person name="Machado C.A."/>
            <person name="Makalowski W."/>
            <person name="Marzo M."/>
            <person name="Matsuda M."/>
            <person name="Matzkin L."/>
            <person name="McAllister B."/>
            <person name="McBride C.S."/>
            <person name="McKernan B."/>
            <person name="McKernan K."/>
            <person name="Mendez-Lago M."/>
            <person name="Minx P."/>
            <person name="Mollenhauer M.U."/>
            <person name="Montooth K."/>
            <person name="Mount S.M."/>
            <person name="Mu X."/>
            <person name="Myers E."/>
            <person name="Negre B."/>
            <person name="Newfeld S."/>
            <person name="Nielsen R."/>
            <person name="Noor M.A."/>
            <person name="O'Grady P."/>
            <person name="Pachter L."/>
            <person name="Papaceit M."/>
            <person name="Parisi M.J."/>
            <person name="Parisi M."/>
            <person name="Parts L."/>
            <person name="Pedersen J.S."/>
            <person name="Pesole G."/>
            <person name="Phillippy A.M."/>
            <person name="Ponting C.P."/>
            <person name="Pop M."/>
            <person name="Porcelli D."/>
            <person name="Powell J.R."/>
            <person name="Prohaska S."/>
            <person name="Pruitt K."/>
            <person name="Puig M."/>
            <person name="Quesneville H."/>
            <person name="Ram K.R."/>
            <person name="Rand D."/>
            <person name="Rasmussen M.D."/>
            <person name="Reed L.K."/>
            <person name="Reenan R."/>
            <person name="Reily A."/>
            <person name="Remington K.A."/>
            <person name="Rieger T.T."/>
            <person name="Ritchie M.G."/>
            <person name="Robin C."/>
            <person name="Rogers Y.H."/>
            <person name="Rohde C."/>
            <person name="Rozas J."/>
            <person name="Rubenfield M.J."/>
            <person name="Ruiz A."/>
            <person name="Russo S."/>
            <person name="Salzberg S.L."/>
            <person name="Sanchez-Gracia A."/>
            <person name="Saranga D.J."/>
            <person name="Sato H."/>
            <person name="Schaeffer S.W."/>
            <person name="Schatz M.C."/>
            <person name="Schlenke T."/>
            <person name="Schwartz R."/>
            <person name="Segarra C."/>
            <person name="Singh R.S."/>
            <person name="Sirot L."/>
            <person name="Sirota M."/>
            <person name="Sisneros N.B."/>
            <person name="Smith C.D."/>
            <person name="Smith T.F."/>
            <person name="Spieth J."/>
            <person name="Stage D.E."/>
            <person name="Stark A."/>
            <person name="Stephan W."/>
            <person name="Strausberg R.L."/>
            <person name="Strempel S."/>
            <person name="Sturgill D."/>
            <person name="Sutton G."/>
            <person name="Sutton G.G."/>
            <person name="Tao W."/>
            <person name="Teichmann S."/>
            <person name="Tobari Y.N."/>
            <person name="Tomimura Y."/>
            <person name="Tsolas J.M."/>
            <person name="Valente V.L."/>
            <person name="Venter E."/>
            <person name="Venter J.C."/>
            <person name="Vicario S."/>
            <person name="Vieira F.G."/>
            <person name="Vilella A.J."/>
            <person name="Villasante A."/>
            <person name="Walenz B."/>
            <person name="Wang J."/>
            <person name="Wasserman M."/>
            <person name="Watts T."/>
            <person name="Wilson D."/>
            <person name="Wilson R.K."/>
            <person name="Wing R.A."/>
            <person name="Wolfner M.F."/>
            <person name="Wong A."/>
            <person name="Wong G.K."/>
            <person name="Wu C.I."/>
            <person name="Wu G."/>
            <person name="Yamamoto D."/>
            <person name="Yang H.P."/>
            <person name="Yang S.P."/>
            <person name="Yorke J.A."/>
            <person name="Yoshida K."/>
            <person name="Zdobnov E."/>
            <person name="Zhang P."/>
            <person name="Zhang Y."/>
            <person name="Zimin A.V."/>
            <person name="Baldwin J."/>
            <person name="Abdouelleil A."/>
            <person name="Abdulkadir J."/>
            <person name="Abebe A."/>
            <person name="Abera B."/>
            <person name="Abreu J."/>
            <person name="Acer S.C."/>
            <person name="Aftuck L."/>
            <person name="Alexander A."/>
            <person name="An P."/>
            <person name="Anderson E."/>
            <person name="Anderson S."/>
            <person name="Arachi H."/>
            <person name="Azer M."/>
            <person name="Bachantsang P."/>
            <person name="Barry A."/>
            <person name="Bayul T."/>
            <person name="Berlin A."/>
            <person name="Bessette D."/>
            <person name="Bloom T."/>
            <person name="Blye J."/>
            <person name="Boguslavskiy L."/>
            <person name="Bonnet C."/>
            <person name="Boukhgalter B."/>
            <person name="Bourzgui I."/>
            <person name="Brown A."/>
            <person name="Cahill P."/>
            <person name="Channer S."/>
            <person name="Cheshatsang Y."/>
            <person name="Chuda L."/>
            <person name="Citroen M."/>
            <person name="Collymore A."/>
            <person name="Cooke P."/>
            <person name="Costello M."/>
            <person name="D'Aco K."/>
            <person name="Daza R."/>
            <person name="De Haan G."/>
            <person name="DeGray S."/>
            <person name="DeMaso C."/>
            <person name="Dhargay N."/>
            <person name="Dooley K."/>
            <person name="Dooley E."/>
            <person name="Doricent M."/>
            <person name="Dorje P."/>
            <person name="Dorjee K."/>
            <person name="Dupes A."/>
            <person name="Elong R."/>
            <person name="Falk J."/>
            <person name="Farina A."/>
            <person name="Faro S."/>
            <person name="Ferguson D."/>
            <person name="Fisher S."/>
            <person name="Foley C.D."/>
            <person name="Franke A."/>
            <person name="Friedrich D."/>
            <person name="Gadbois L."/>
            <person name="Gearin G."/>
            <person name="Gearin C.R."/>
            <person name="Giannoukos G."/>
            <person name="Goode T."/>
            <person name="Graham J."/>
            <person name="Grandbois E."/>
            <person name="Grewal S."/>
            <person name="Gyaltsen K."/>
            <person name="Hafez N."/>
            <person name="Hagos B."/>
            <person name="Hall J."/>
            <person name="Henson C."/>
            <person name="Hollinger A."/>
            <person name="Honan T."/>
            <person name="Huard M.D."/>
            <person name="Hughes L."/>
            <person name="Hurhula B."/>
            <person name="Husby M.E."/>
            <person name="Kamat A."/>
            <person name="Kanga B."/>
            <person name="Kashin S."/>
            <person name="Khazanovich D."/>
            <person name="Kisner P."/>
            <person name="Lance K."/>
            <person name="Lara M."/>
            <person name="Lee W."/>
            <person name="Lennon N."/>
            <person name="Letendre F."/>
            <person name="LeVine R."/>
            <person name="Lipovsky A."/>
            <person name="Liu X."/>
            <person name="Liu J."/>
            <person name="Liu S."/>
            <person name="Lokyitsang T."/>
            <person name="Lokyitsang Y."/>
            <person name="Lubonja R."/>
            <person name="Lui A."/>
            <person name="MacDonald P."/>
            <person name="Magnisalis V."/>
            <person name="Maru K."/>
            <person name="Matthews C."/>
            <person name="McCusker W."/>
            <person name="McDonough S."/>
            <person name="Mehta T."/>
            <person name="Meldrim J."/>
            <person name="Meneus L."/>
            <person name="Mihai O."/>
            <person name="Mihalev A."/>
            <person name="Mihova T."/>
            <person name="Mittelman R."/>
            <person name="Mlenga V."/>
            <person name="Montmayeur A."/>
            <person name="Mulrain L."/>
            <person name="Navidi A."/>
            <person name="Naylor J."/>
            <person name="Negash T."/>
            <person name="Nguyen T."/>
            <person name="Nguyen N."/>
            <person name="Nicol R."/>
            <person name="Norbu C."/>
            <person name="Norbu N."/>
            <person name="Novod N."/>
            <person name="O'Neill B."/>
            <person name="Osman S."/>
            <person name="Markiewicz E."/>
            <person name="Oyono O.L."/>
            <person name="Patti C."/>
            <person name="Phunkhang P."/>
            <person name="Pierre F."/>
            <person name="Priest M."/>
            <person name="Raghuraman S."/>
            <person name="Rege F."/>
            <person name="Reyes R."/>
            <person name="Rise C."/>
            <person name="Rogov P."/>
            <person name="Ross K."/>
            <person name="Ryan E."/>
            <person name="Settipalli S."/>
            <person name="Shea T."/>
            <person name="Sherpa N."/>
            <person name="Shi L."/>
            <person name="Shih D."/>
            <person name="Sparrow T."/>
            <person name="Spaulding J."/>
            <person name="Stalker J."/>
            <person name="Stange-Thomann N."/>
            <person name="Stavropoulos S."/>
            <person name="Stone C."/>
            <person name="Strader C."/>
            <person name="Tesfaye S."/>
            <person name="Thomson T."/>
            <person name="Thoulutsang Y."/>
            <person name="Thoulutsang D."/>
            <person name="Topham K."/>
            <person name="Topping I."/>
            <person name="Tsamla T."/>
            <person name="Vassiliev H."/>
            <person name="Vo A."/>
            <person name="Wangchuk T."/>
            <person name="Wangdi T."/>
            <person name="Weiand M."/>
            <person name="Wilkinson J."/>
            <person name="Wilson A."/>
            <person name="Yadav S."/>
            <person name="Young G."/>
            <person name="Yu Q."/>
            <person name="Zembek L."/>
            <person name="Zhong D."/>
            <person name="Zimmer A."/>
            <person name="Zwirko Z."/>
            <person name="Jaffe D.B."/>
            <person name="Alvarez P."/>
            <person name="Brockman W."/>
            <person name="Butler J."/>
            <person name="Chin C."/>
            <person name="Gnerre S."/>
            <person name="Grabherr M."/>
            <person name="Kleber M."/>
            <person name="Mauceli E."/>
            <person name="MacCallum I."/>
        </authorList>
    </citation>
    <scope>NUCLEOTIDE SEQUENCE [LARGE SCALE GENOMIC DNA]</scope>
    <source>
        <strain evidence="3">white501</strain>
    </source>
</reference>
<keyword evidence="3" id="KW-1185">Reference proteome</keyword>
<proteinExistence type="predicted"/>
<dbReference type="Proteomes" id="UP000000304">
    <property type="component" value="Chromosome 2L"/>
</dbReference>
<dbReference type="AlphaFoldDB" id="B4Q4K6"/>
<organism evidence="2 3">
    <name type="scientific">Drosophila simulans</name>
    <name type="common">Fruit fly</name>
    <dbReference type="NCBI Taxonomy" id="7240"/>
    <lineage>
        <taxon>Eukaryota</taxon>
        <taxon>Metazoa</taxon>
        <taxon>Ecdysozoa</taxon>
        <taxon>Arthropoda</taxon>
        <taxon>Hexapoda</taxon>
        <taxon>Insecta</taxon>
        <taxon>Pterygota</taxon>
        <taxon>Neoptera</taxon>
        <taxon>Endopterygota</taxon>
        <taxon>Diptera</taxon>
        <taxon>Brachycera</taxon>
        <taxon>Muscomorpha</taxon>
        <taxon>Ephydroidea</taxon>
        <taxon>Drosophilidae</taxon>
        <taxon>Drosophila</taxon>
        <taxon>Sophophora</taxon>
    </lineage>
</organism>
<accession>B4Q4K6</accession>
<dbReference type="HOGENOM" id="CLU_2944167_0_0_1"/>
<feature type="compositionally biased region" description="Polar residues" evidence="1">
    <location>
        <begin position="43"/>
        <end position="52"/>
    </location>
</feature>
<sequence length="60" mass="6240">MLEQMQICASEVEPGSILAQQVQSLLPFVAGICPNRELAPRTKPSSSASKTGGLTARGSP</sequence>
<feature type="region of interest" description="Disordered" evidence="1">
    <location>
        <begin position="37"/>
        <end position="60"/>
    </location>
</feature>
<dbReference type="EMBL" id="CM000361">
    <property type="protein sequence ID" value="EDX03933.1"/>
    <property type="molecule type" value="Genomic_DNA"/>
</dbReference>
<gene>
    <name evidence="2" type="primary">Dsim\GD22590</name>
    <name evidence="2" type="ORF">Dsim_GD22590</name>
</gene>